<dbReference type="GO" id="GO:0008483">
    <property type="term" value="F:transaminase activity"/>
    <property type="evidence" value="ECO:0007669"/>
    <property type="project" value="UniProtKB-KW"/>
</dbReference>
<dbReference type="FunFam" id="3.40.640.10:FF:000053">
    <property type="entry name" value="Aminotransferase, class I"/>
    <property type="match status" value="1"/>
</dbReference>
<keyword evidence="6" id="KW-0663">Pyridoxal phosphate</keyword>
<reference evidence="8 9" key="1">
    <citation type="journal article" date="2012" name="PLoS ONE">
        <title>Functional divergence in the genus oenococcus as predicted by genome sequencing of the newly-described species, Oenococcus kitaharae.</title>
        <authorList>
            <person name="Borneman A.R."/>
            <person name="McCarthy J.M."/>
            <person name="Chambers P.J."/>
            <person name="Bartowsky E.J."/>
        </authorList>
    </citation>
    <scope>NUCLEOTIDE SEQUENCE [LARGE SCALE GENOMIC DNA]</scope>
    <source>
        <strain evidence="9">DSM17330</strain>
    </source>
</reference>
<dbReference type="AlphaFoldDB" id="G9WF48"/>
<dbReference type="RefSeq" id="WP_007745278.1">
    <property type="nucleotide sequence ID" value="NZ_CM001398.1"/>
</dbReference>
<accession>G9WF48</accession>
<dbReference type="InterPro" id="IPR015421">
    <property type="entry name" value="PyrdxlP-dep_Trfase_major"/>
</dbReference>
<dbReference type="EMBL" id="AFVZ01000001">
    <property type="protein sequence ID" value="EHN58768.1"/>
    <property type="molecule type" value="Genomic_DNA"/>
</dbReference>
<name>G9WF48_9LACO</name>
<dbReference type="GO" id="GO:0030170">
    <property type="term" value="F:pyridoxal phosphate binding"/>
    <property type="evidence" value="ECO:0007669"/>
    <property type="project" value="InterPro"/>
</dbReference>
<evidence type="ECO:0000256" key="6">
    <source>
        <dbReference type="ARBA" id="ARBA00022898"/>
    </source>
</evidence>
<dbReference type="PATRIC" id="fig|1045004.4.peg.657"/>
<dbReference type="InterPro" id="IPR050859">
    <property type="entry name" value="Class-I_PLP-dep_aminotransf"/>
</dbReference>
<dbReference type="InterPro" id="IPR015424">
    <property type="entry name" value="PyrdxlP-dep_Trfase"/>
</dbReference>
<comment type="caution">
    <text evidence="8">The sequence shown here is derived from an EMBL/GenBank/DDBJ whole genome shotgun (WGS) entry which is preliminary data.</text>
</comment>
<keyword evidence="4" id="KW-0032">Aminotransferase</keyword>
<protein>
    <submittedName>
        <fullName evidence="8">GntR family transcriptional regulator</fullName>
    </submittedName>
</protein>
<evidence type="ECO:0000256" key="3">
    <source>
        <dbReference type="ARBA" id="ARBA00011738"/>
    </source>
</evidence>
<comment type="cofactor">
    <cofactor evidence="1">
        <name>pyridoxal 5'-phosphate</name>
        <dbReference type="ChEBI" id="CHEBI:597326"/>
    </cofactor>
</comment>
<gene>
    <name evidence="8" type="ORF">OKIT_0657</name>
</gene>
<dbReference type="SUPFAM" id="SSF53383">
    <property type="entry name" value="PLP-dependent transferases"/>
    <property type="match status" value="1"/>
</dbReference>
<keyword evidence="9" id="KW-1185">Reference proteome</keyword>
<dbReference type="InterPro" id="IPR015422">
    <property type="entry name" value="PyrdxlP-dep_Trfase_small"/>
</dbReference>
<evidence type="ECO:0000313" key="9">
    <source>
        <dbReference type="Proteomes" id="UP000004959"/>
    </source>
</evidence>
<dbReference type="Pfam" id="PF00155">
    <property type="entry name" value="Aminotran_1_2"/>
    <property type="match status" value="1"/>
</dbReference>
<comment type="similarity">
    <text evidence="2">Belongs to the class-I pyridoxal-phosphate-dependent aminotransferase family.</text>
</comment>
<dbReference type="CDD" id="cd00609">
    <property type="entry name" value="AAT_like"/>
    <property type="match status" value="1"/>
</dbReference>
<comment type="subunit">
    <text evidence="3">Homodimer.</text>
</comment>
<feature type="domain" description="Aminotransferase class I/classII large" evidence="7">
    <location>
        <begin position="42"/>
        <end position="383"/>
    </location>
</feature>
<evidence type="ECO:0000313" key="8">
    <source>
        <dbReference type="EMBL" id="EHN58768.1"/>
    </source>
</evidence>
<dbReference type="PANTHER" id="PTHR42790">
    <property type="entry name" value="AMINOTRANSFERASE"/>
    <property type="match status" value="1"/>
</dbReference>
<dbReference type="eggNOG" id="COG1167">
    <property type="taxonomic scope" value="Bacteria"/>
</dbReference>
<evidence type="ECO:0000256" key="1">
    <source>
        <dbReference type="ARBA" id="ARBA00001933"/>
    </source>
</evidence>
<evidence type="ECO:0000259" key="7">
    <source>
        <dbReference type="Pfam" id="PF00155"/>
    </source>
</evidence>
<dbReference type="InterPro" id="IPR004839">
    <property type="entry name" value="Aminotransferase_I/II_large"/>
</dbReference>
<proteinExistence type="inferred from homology"/>
<dbReference type="PANTHER" id="PTHR42790:SF19">
    <property type="entry name" value="KYNURENINE_ALPHA-AMINOADIPATE AMINOTRANSFERASE, MITOCHONDRIAL"/>
    <property type="match status" value="1"/>
</dbReference>
<dbReference type="Gene3D" id="3.40.640.10">
    <property type="entry name" value="Type I PLP-dependent aspartate aminotransferase-like (Major domain)"/>
    <property type="match status" value="1"/>
</dbReference>
<keyword evidence="5" id="KW-0808">Transferase</keyword>
<organism evidence="8 9">
    <name type="scientific">Oenococcus kitaharae DSM 17330</name>
    <dbReference type="NCBI Taxonomy" id="1045004"/>
    <lineage>
        <taxon>Bacteria</taxon>
        <taxon>Bacillati</taxon>
        <taxon>Bacillota</taxon>
        <taxon>Bacilli</taxon>
        <taxon>Lactobacillales</taxon>
        <taxon>Lactobacillaceae</taxon>
        <taxon>Oenococcus</taxon>
    </lineage>
</organism>
<dbReference type="STRING" id="336988.NT96_09050"/>
<dbReference type="GO" id="GO:1901605">
    <property type="term" value="P:alpha-amino acid metabolic process"/>
    <property type="evidence" value="ECO:0007669"/>
    <property type="project" value="TreeGrafter"/>
</dbReference>
<evidence type="ECO:0000256" key="5">
    <source>
        <dbReference type="ARBA" id="ARBA00022679"/>
    </source>
</evidence>
<dbReference type="OrthoDB" id="9802328at2"/>
<dbReference type="HOGENOM" id="CLU_017584_0_6_9"/>
<sequence>MDQLASRIERTSHSGLDKLFAPAQPNQIIFSAGYPDPALFPKDALDRATQHVFSQGQDKLLQYNTAAGLPALRQKLADKMAQKDGIHTDTDHIMLTQGAQQAIDLTARLMLNKDDGLVVEGPTYIGALAAFQAYEPTFYEIPMAEDGMDMDNLEAVLKEHAVKMIYTVPDFQNPTGVVMSLEKRQRLIDLANRYDVIILEDGTYRDLRYDGENLPTVKSLDTQSRVIYVSSFSKIIAPGLRMGWLTADDNLYRDILALKSGADIESSNLMMSILNAYLDENDLQKHIQIVCDNYREKKNAMLDAMAKYLPSQARYTKPEGGFFVWLTMPEDFNMADFLDKQLVPQTGVRFTPSTNLFPSGTIQNGARINFTGESIANIERGIQELGQTLTAAWKEQAAYVEAD</sequence>
<dbReference type="Proteomes" id="UP000004959">
    <property type="component" value="Chromosome"/>
</dbReference>
<evidence type="ECO:0000256" key="2">
    <source>
        <dbReference type="ARBA" id="ARBA00007441"/>
    </source>
</evidence>
<dbReference type="Gene3D" id="3.90.1150.10">
    <property type="entry name" value="Aspartate Aminotransferase, domain 1"/>
    <property type="match status" value="1"/>
</dbReference>
<evidence type="ECO:0000256" key="4">
    <source>
        <dbReference type="ARBA" id="ARBA00022576"/>
    </source>
</evidence>